<dbReference type="Proteomes" id="UP000827092">
    <property type="component" value="Unassembled WGS sequence"/>
</dbReference>
<sequence length="313" mass="36934">MFPDLNIYMTDTSGNQLYTRDENNDEVYYYKEDLTKIFAIRDGEPYYAKTADYSEYYPTVKGVQILLTVNGKQKYAKLANGKEIYPRQGNRDEVIMEGGKPLYAKNELDQFYYPRRFPGAEFIIGDHFLYETDGSVKYPKFGFVPYYPIDKNKNERFYGKNLNGKYAFVLYPQGMGYRYAGKLDYETRNYIEYYPPDNSCIYFHGTDQPMYALDFNSNPIFPKNNQDDEYYLKYKDRQDDCIYINRERTVLSRYATDHNGNDIYPVKLITSTGTLTEIILNESYAKNAQNEYVYPLDEYNNEYTLNDDTLSDS</sequence>
<reference evidence="1 2" key="1">
    <citation type="journal article" date="2022" name="Nat. Ecol. Evol.">
        <title>A masculinizing supergene underlies an exaggerated male reproductive morph in a spider.</title>
        <authorList>
            <person name="Hendrickx F."/>
            <person name="De Corte Z."/>
            <person name="Sonet G."/>
            <person name="Van Belleghem S.M."/>
            <person name="Kostlbacher S."/>
            <person name="Vangestel C."/>
        </authorList>
    </citation>
    <scope>NUCLEOTIDE SEQUENCE [LARGE SCALE GENOMIC DNA]</scope>
    <source>
        <strain evidence="1">W744_W776</strain>
    </source>
</reference>
<name>A0AAV6TMQ0_9ARAC</name>
<dbReference type="EMBL" id="JAFNEN010002020">
    <property type="protein sequence ID" value="KAG8173164.1"/>
    <property type="molecule type" value="Genomic_DNA"/>
</dbReference>
<evidence type="ECO:0000313" key="1">
    <source>
        <dbReference type="EMBL" id="KAG8173164.1"/>
    </source>
</evidence>
<organism evidence="1 2">
    <name type="scientific">Oedothorax gibbosus</name>
    <dbReference type="NCBI Taxonomy" id="931172"/>
    <lineage>
        <taxon>Eukaryota</taxon>
        <taxon>Metazoa</taxon>
        <taxon>Ecdysozoa</taxon>
        <taxon>Arthropoda</taxon>
        <taxon>Chelicerata</taxon>
        <taxon>Arachnida</taxon>
        <taxon>Araneae</taxon>
        <taxon>Araneomorphae</taxon>
        <taxon>Entelegynae</taxon>
        <taxon>Araneoidea</taxon>
        <taxon>Linyphiidae</taxon>
        <taxon>Erigoninae</taxon>
        <taxon>Oedothorax</taxon>
    </lineage>
</organism>
<dbReference type="AlphaFoldDB" id="A0AAV6TMQ0"/>
<keyword evidence="2" id="KW-1185">Reference proteome</keyword>
<proteinExistence type="predicted"/>
<comment type="caution">
    <text evidence="1">The sequence shown here is derived from an EMBL/GenBank/DDBJ whole genome shotgun (WGS) entry which is preliminary data.</text>
</comment>
<accession>A0AAV6TMQ0</accession>
<feature type="non-terminal residue" evidence="1">
    <location>
        <position position="313"/>
    </location>
</feature>
<gene>
    <name evidence="1" type="ORF">JTE90_017599</name>
</gene>
<protein>
    <submittedName>
        <fullName evidence="1">Uncharacterized protein</fullName>
    </submittedName>
</protein>
<evidence type="ECO:0000313" key="2">
    <source>
        <dbReference type="Proteomes" id="UP000827092"/>
    </source>
</evidence>